<dbReference type="PANTHER" id="PTHR43677">
    <property type="entry name" value="SHORT-CHAIN DEHYDROGENASE/REDUCTASE"/>
    <property type="match status" value="1"/>
</dbReference>
<dbReference type="GO" id="GO:0016491">
    <property type="term" value="F:oxidoreductase activity"/>
    <property type="evidence" value="ECO:0007669"/>
    <property type="project" value="InterPro"/>
</dbReference>
<dbReference type="PANTHER" id="PTHR43677:SF4">
    <property type="entry name" value="QUINONE OXIDOREDUCTASE-LIKE PROTEIN 2"/>
    <property type="match status" value="1"/>
</dbReference>
<evidence type="ECO:0000313" key="5">
    <source>
        <dbReference type="Proteomes" id="UP000275024"/>
    </source>
</evidence>
<dbReference type="Proteomes" id="UP000268652">
    <property type="component" value="Unassembled WGS sequence"/>
</dbReference>
<dbReference type="Proteomes" id="UP000275024">
    <property type="component" value="Unassembled WGS sequence"/>
</dbReference>
<protein>
    <submittedName>
        <fullName evidence="2">Alcohol dehydrogenase</fullName>
    </submittedName>
</protein>
<proteinExistence type="predicted"/>
<dbReference type="SUPFAM" id="SSF50129">
    <property type="entry name" value="GroES-like"/>
    <property type="match status" value="1"/>
</dbReference>
<reference evidence="4 5" key="1">
    <citation type="submission" date="2018-09" db="EMBL/GenBank/DDBJ databases">
        <title>Streptomyces sp. nov. DS1-2, an endophytic actinomycete isolated from roots of Dendrobium scabrilingue.</title>
        <authorList>
            <person name="Kuncharoen N."/>
            <person name="Kudo T."/>
            <person name="Ohkuma M."/>
            <person name="Yuki M."/>
            <person name="Tanasupawat S."/>
        </authorList>
    </citation>
    <scope>NUCLEOTIDE SEQUENCE [LARGE SCALE GENOMIC DNA]</scope>
    <source>
        <strain evidence="2 5">AZ1-7</strain>
        <strain evidence="3 4">DS1-2</strain>
    </source>
</reference>
<name>A0A3A9WHC2_9ACTN</name>
<comment type="caution">
    <text evidence="2">The sequence shown here is derived from an EMBL/GenBank/DDBJ whole genome shotgun (WGS) entry which is preliminary data.</text>
</comment>
<evidence type="ECO:0000259" key="1">
    <source>
        <dbReference type="SMART" id="SM00829"/>
    </source>
</evidence>
<organism evidence="2 5">
    <name type="scientific">Streptomyces radicis</name>
    <dbReference type="NCBI Taxonomy" id="1750517"/>
    <lineage>
        <taxon>Bacteria</taxon>
        <taxon>Bacillati</taxon>
        <taxon>Actinomycetota</taxon>
        <taxon>Actinomycetes</taxon>
        <taxon>Kitasatosporales</taxon>
        <taxon>Streptomycetaceae</taxon>
        <taxon>Streptomyces</taxon>
    </lineage>
</organism>
<evidence type="ECO:0000313" key="3">
    <source>
        <dbReference type="EMBL" id="RKN26103.1"/>
    </source>
</evidence>
<keyword evidence="4" id="KW-1185">Reference proteome</keyword>
<feature type="domain" description="Enoyl reductase (ER)" evidence="1">
    <location>
        <begin position="12"/>
        <end position="298"/>
    </location>
</feature>
<dbReference type="AlphaFoldDB" id="A0A3A9WHC2"/>
<dbReference type="Gene3D" id="3.90.180.10">
    <property type="entry name" value="Medium-chain alcohol dehydrogenases, catalytic domain"/>
    <property type="match status" value="1"/>
</dbReference>
<dbReference type="Pfam" id="PF08240">
    <property type="entry name" value="ADH_N"/>
    <property type="match status" value="1"/>
</dbReference>
<sequence>MRALVVDPEAPGALRLGRAPEPGPGPGQLLLDVRHFSLNRGEVEFAGLRPPGTVHGYDAAGVVARAAADGSGPAVGARVVAFGAGAWAERMAVDTGAVAEVPDGVGLAEAAALPMAGVTALRTLRARSVLGRRVLITGAAGGVGRYAVQLAALGGAHVTASVGSAARAAGLRELGADAVVVGLDGVDRPVDLVLDTVGGPQLVAAWALLAPGGAVRHIGYASMEPAVFPPGALFSLGAAKTLGSFGDMREPGPDLAALLGFVADGRLSPEIDRRAPWERFAETARDLVERKVAGKAVLDVVPEAGA</sequence>
<accession>A0A3A9WHC2</accession>
<evidence type="ECO:0000313" key="2">
    <source>
        <dbReference type="EMBL" id="RKN12220.1"/>
    </source>
</evidence>
<dbReference type="SUPFAM" id="SSF51735">
    <property type="entry name" value="NAD(P)-binding Rossmann-fold domains"/>
    <property type="match status" value="1"/>
</dbReference>
<dbReference type="InterPro" id="IPR051397">
    <property type="entry name" value="Zn-ADH-like_protein"/>
</dbReference>
<dbReference type="RefSeq" id="WP_120696114.1">
    <property type="nucleotide sequence ID" value="NZ_RBDX01000002.1"/>
</dbReference>
<dbReference type="Pfam" id="PF13602">
    <property type="entry name" value="ADH_zinc_N_2"/>
    <property type="match status" value="1"/>
</dbReference>
<evidence type="ECO:0000313" key="4">
    <source>
        <dbReference type="Proteomes" id="UP000268652"/>
    </source>
</evidence>
<dbReference type="InterPro" id="IPR036291">
    <property type="entry name" value="NAD(P)-bd_dom_sf"/>
</dbReference>
<dbReference type="SMART" id="SM00829">
    <property type="entry name" value="PKS_ER"/>
    <property type="match status" value="1"/>
</dbReference>
<dbReference type="EMBL" id="RBDY01000003">
    <property type="protein sequence ID" value="RKN26103.1"/>
    <property type="molecule type" value="Genomic_DNA"/>
</dbReference>
<dbReference type="EMBL" id="RBDX01000002">
    <property type="protein sequence ID" value="RKN12220.1"/>
    <property type="molecule type" value="Genomic_DNA"/>
</dbReference>
<dbReference type="InterPro" id="IPR013154">
    <property type="entry name" value="ADH-like_N"/>
</dbReference>
<dbReference type="Gene3D" id="3.40.50.720">
    <property type="entry name" value="NAD(P)-binding Rossmann-like Domain"/>
    <property type="match status" value="1"/>
</dbReference>
<dbReference type="OrthoDB" id="3813297at2"/>
<dbReference type="CDD" id="cd08270">
    <property type="entry name" value="MDR4"/>
    <property type="match status" value="1"/>
</dbReference>
<dbReference type="InterPro" id="IPR020843">
    <property type="entry name" value="ER"/>
</dbReference>
<gene>
    <name evidence="3" type="ORF">D7318_07415</name>
    <name evidence="2" type="ORF">D7319_03065</name>
</gene>
<dbReference type="InterPro" id="IPR011032">
    <property type="entry name" value="GroES-like_sf"/>
</dbReference>